<accession>A0A5E6WPT3</accession>
<evidence type="ECO:0000256" key="2">
    <source>
        <dbReference type="SAM" id="SignalP"/>
    </source>
</evidence>
<organism evidence="3 4">
    <name type="scientific">Pseudomonas fluorescens</name>
    <dbReference type="NCBI Taxonomy" id="294"/>
    <lineage>
        <taxon>Bacteria</taxon>
        <taxon>Pseudomonadati</taxon>
        <taxon>Pseudomonadota</taxon>
        <taxon>Gammaproteobacteria</taxon>
        <taxon>Pseudomonadales</taxon>
        <taxon>Pseudomonadaceae</taxon>
        <taxon>Pseudomonas</taxon>
    </lineage>
</organism>
<sequence length="123" mass="10894" precursor="true">MIRSTLTAITMASLLSVSSAAVFAQTAGTGAPVDKGGAPPSTEMEAGSGSGNALPPGSIDSGNSGDASGSSTSPGTGSGSMSGGSSMGSGSGSGSGDSGKAGMSNGGKGSSGTPAGSKDGAGG</sequence>
<proteinExistence type="predicted"/>
<feature type="region of interest" description="Disordered" evidence="1">
    <location>
        <begin position="28"/>
        <end position="123"/>
    </location>
</feature>
<feature type="compositionally biased region" description="Low complexity" evidence="1">
    <location>
        <begin position="57"/>
        <end position="75"/>
    </location>
</feature>
<dbReference type="Proteomes" id="UP000325607">
    <property type="component" value="Unassembled WGS sequence"/>
</dbReference>
<dbReference type="AlphaFoldDB" id="A0A5E6WPT3"/>
<feature type="signal peptide" evidence="2">
    <location>
        <begin position="1"/>
        <end position="24"/>
    </location>
</feature>
<keyword evidence="2" id="KW-0732">Signal</keyword>
<dbReference type="EMBL" id="CABVGX010000057">
    <property type="protein sequence ID" value="VVN31162.1"/>
    <property type="molecule type" value="Genomic_DNA"/>
</dbReference>
<dbReference type="OrthoDB" id="7032517at2"/>
<evidence type="ECO:0000313" key="3">
    <source>
        <dbReference type="EMBL" id="VVN31162.1"/>
    </source>
</evidence>
<protein>
    <submittedName>
        <fullName evidence="3">Uncharacterized protein</fullName>
    </submittedName>
</protein>
<feature type="chain" id="PRO_5023015889" evidence="2">
    <location>
        <begin position="25"/>
        <end position="123"/>
    </location>
</feature>
<evidence type="ECO:0000256" key="1">
    <source>
        <dbReference type="SAM" id="MobiDB-lite"/>
    </source>
</evidence>
<feature type="compositionally biased region" description="Gly residues" evidence="1">
    <location>
        <begin position="76"/>
        <end position="110"/>
    </location>
</feature>
<evidence type="ECO:0000313" key="4">
    <source>
        <dbReference type="Proteomes" id="UP000325607"/>
    </source>
</evidence>
<gene>
    <name evidence="3" type="ORF">PS645_04837</name>
</gene>
<name>A0A5E6WPT3_PSEFL</name>
<reference evidence="3 4" key="1">
    <citation type="submission" date="2019-09" db="EMBL/GenBank/DDBJ databases">
        <authorList>
            <person name="Chandra G."/>
            <person name="Truman W A."/>
        </authorList>
    </citation>
    <scope>NUCLEOTIDE SEQUENCE [LARGE SCALE GENOMIC DNA]</scope>
    <source>
        <strain evidence="3">PS645</strain>
    </source>
</reference>